<dbReference type="SMART" id="SM00460">
    <property type="entry name" value="TGc"/>
    <property type="match status" value="1"/>
</dbReference>
<dbReference type="InterPro" id="IPR013589">
    <property type="entry name" value="Bac_transglu_N"/>
</dbReference>
<comment type="caution">
    <text evidence="2">The sequence shown here is derived from an EMBL/GenBank/DDBJ whole genome shotgun (WGS) entry which is preliminary data.</text>
</comment>
<reference evidence="2 3" key="1">
    <citation type="submission" date="2021-01" db="EMBL/GenBank/DDBJ databases">
        <title>Whole genome shotgun sequence of Cellulomonas phragmiteti NBRC 110785.</title>
        <authorList>
            <person name="Komaki H."/>
            <person name="Tamura T."/>
        </authorList>
    </citation>
    <scope>NUCLEOTIDE SEQUENCE [LARGE SCALE GENOMIC DNA]</scope>
    <source>
        <strain evidence="2 3">NBRC 110785</strain>
    </source>
</reference>
<dbReference type="Gene3D" id="3.10.620.30">
    <property type="match status" value="1"/>
</dbReference>
<dbReference type="RefSeq" id="WP_203675656.1">
    <property type="nucleotide sequence ID" value="NZ_BONP01000024.1"/>
</dbReference>
<evidence type="ECO:0000313" key="3">
    <source>
        <dbReference type="Proteomes" id="UP000614741"/>
    </source>
</evidence>
<dbReference type="PANTHER" id="PTHR33490:SF7">
    <property type="entry name" value="BLR2979 PROTEIN"/>
    <property type="match status" value="1"/>
</dbReference>
<keyword evidence="3" id="KW-1185">Reference proteome</keyword>
<evidence type="ECO:0000313" key="2">
    <source>
        <dbReference type="EMBL" id="GIG41369.1"/>
    </source>
</evidence>
<dbReference type="InterPro" id="IPR002931">
    <property type="entry name" value="Transglutaminase-like"/>
</dbReference>
<protein>
    <recommendedName>
        <fullName evidence="1">Transglutaminase-like domain-containing protein</fullName>
    </recommendedName>
</protein>
<organism evidence="2 3">
    <name type="scientific">Cellulomonas phragmiteti</name>
    <dbReference type="NCBI Taxonomy" id="478780"/>
    <lineage>
        <taxon>Bacteria</taxon>
        <taxon>Bacillati</taxon>
        <taxon>Actinomycetota</taxon>
        <taxon>Actinomycetes</taxon>
        <taxon>Micrococcales</taxon>
        <taxon>Cellulomonadaceae</taxon>
        <taxon>Cellulomonas</taxon>
    </lineage>
</organism>
<dbReference type="SUPFAM" id="SSF54001">
    <property type="entry name" value="Cysteine proteinases"/>
    <property type="match status" value="1"/>
</dbReference>
<proteinExistence type="predicted"/>
<sequence length="308" mass="33664">MSVRAYDLVHRTTYEYAQPVTDSYGRTTLTPRDLPDQRLLATSLTIDPEPADTGRHVDWFGNTTTYFGVTRPHTRLVVTARSTLEVSRTVPPRDQLPDVGWRALARGVVAGDLGVLHTDAAGVVALREAVLPSAHVTFVDEVRDWAAPSFADEAPLADVVTDLLHRIRAELTYRSGSTTVHTTQAQLLAQGAGVCQDFAHLMIAALRLHGVPARYASGYIETRPRPGRPKLRGADASHAWVSVWLPGHGWLDADPTNDQLVDDRYVVLGWGRDYHDVPPLRGVIFTEGGGATPRVEVDLVPTGSEPFA</sequence>
<dbReference type="Pfam" id="PF01841">
    <property type="entry name" value="Transglut_core"/>
    <property type="match status" value="1"/>
</dbReference>
<dbReference type="PANTHER" id="PTHR33490">
    <property type="entry name" value="BLR5614 PROTEIN-RELATED"/>
    <property type="match status" value="1"/>
</dbReference>
<dbReference type="Pfam" id="PF08379">
    <property type="entry name" value="Bact_transglu_N"/>
    <property type="match status" value="1"/>
</dbReference>
<name>A0ABQ4DPW2_9CELL</name>
<dbReference type="EMBL" id="BONP01000024">
    <property type="protein sequence ID" value="GIG41369.1"/>
    <property type="molecule type" value="Genomic_DNA"/>
</dbReference>
<gene>
    <name evidence="2" type="ORF">Cph01nite_31310</name>
</gene>
<dbReference type="Proteomes" id="UP000614741">
    <property type="component" value="Unassembled WGS sequence"/>
</dbReference>
<accession>A0ABQ4DPW2</accession>
<evidence type="ECO:0000259" key="1">
    <source>
        <dbReference type="SMART" id="SM00460"/>
    </source>
</evidence>
<dbReference type="InterPro" id="IPR038765">
    <property type="entry name" value="Papain-like_cys_pep_sf"/>
</dbReference>
<feature type="domain" description="Transglutaminase-like" evidence="1">
    <location>
        <begin position="187"/>
        <end position="257"/>
    </location>
</feature>